<evidence type="ECO:0000256" key="1">
    <source>
        <dbReference type="SAM" id="MobiDB-lite"/>
    </source>
</evidence>
<comment type="caution">
    <text evidence="2">The sequence shown here is derived from an EMBL/GenBank/DDBJ whole genome shotgun (WGS) entry which is preliminary data.</text>
</comment>
<feature type="compositionally biased region" description="Basic and acidic residues" evidence="1">
    <location>
        <begin position="145"/>
        <end position="176"/>
    </location>
</feature>
<organism evidence="2 3">
    <name type="scientific">Trypanosoma cruzi</name>
    <dbReference type="NCBI Taxonomy" id="5693"/>
    <lineage>
        <taxon>Eukaryota</taxon>
        <taxon>Discoba</taxon>
        <taxon>Euglenozoa</taxon>
        <taxon>Kinetoplastea</taxon>
        <taxon>Metakinetoplastina</taxon>
        <taxon>Trypanosomatida</taxon>
        <taxon>Trypanosomatidae</taxon>
        <taxon>Trypanosoma</taxon>
        <taxon>Schizotrypanum</taxon>
    </lineage>
</organism>
<protein>
    <submittedName>
        <fullName evidence="2">Uncharacterized protein</fullName>
    </submittedName>
</protein>
<gene>
    <name evidence="2" type="ORF">ECC02_000121</name>
</gene>
<sequence>MPSSAEYASMMELDEVLIQRFLAGFQGETEEQLNSLLELKSLVEPLDPKVAQGVVFRNSGNCSATIECLRKLGEKHSVKTEINGHGESPRDKNKERSFFSWLFKRKPKREVTKSSPEGASTKADDDGTPSSSKVKENVSIFISPHEIREKPLPQERENNVPQERENNVPQEKEQNFDHVSLTRPVIRRSHEEEELSKEYNFYGKPSTNFVSVSDPGEEFQKIYSKFLESMS</sequence>
<reference evidence="2 3" key="1">
    <citation type="journal article" date="2019" name="Genome Biol. Evol.">
        <title>Nanopore Sequencing Significantly Improves Genome Assembly of the Protozoan Parasite Trypanosoma cruzi.</title>
        <authorList>
            <person name="Diaz-Viraque F."/>
            <person name="Pita S."/>
            <person name="Greif G."/>
            <person name="de Souza R.C.M."/>
            <person name="Iraola G."/>
            <person name="Robello C."/>
        </authorList>
    </citation>
    <scope>NUCLEOTIDE SEQUENCE [LARGE SCALE GENOMIC DNA]</scope>
    <source>
        <strain evidence="2 3">Berenice</strain>
    </source>
</reference>
<feature type="region of interest" description="Disordered" evidence="1">
    <location>
        <begin position="109"/>
        <end position="188"/>
    </location>
</feature>
<dbReference type="EMBL" id="JABDHM010000001">
    <property type="protein sequence ID" value="KAF5226620.1"/>
    <property type="molecule type" value="Genomic_DNA"/>
</dbReference>
<name>A0A7J6YK76_TRYCR</name>
<dbReference type="VEuPathDB" id="TriTrypDB:BCY84_01241"/>
<accession>A0A7J6YK76</accession>
<evidence type="ECO:0000313" key="3">
    <source>
        <dbReference type="Proteomes" id="UP000583944"/>
    </source>
</evidence>
<dbReference type="AlphaFoldDB" id="A0A7J6YK76"/>
<proteinExistence type="predicted"/>
<evidence type="ECO:0000313" key="2">
    <source>
        <dbReference type="EMBL" id="KAF5226620.1"/>
    </source>
</evidence>
<dbReference type="Proteomes" id="UP000583944">
    <property type="component" value="Unassembled WGS sequence"/>
</dbReference>
<dbReference type="VEuPathDB" id="TriTrypDB:ECC02_000121"/>